<protein>
    <recommendedName>
        <fullName evidence="4">Cell division protein</fullName>
    </recommendedName>
</protein>
<keyword evidence="3" id="KW-1185">Reference proteome</keyword>
<feature type="transmembrane region" description="Helical" evidence="1">
    <location>
        <begin position="161"/>
        <end position="178"/>
    </location>
</feature>
<feature type="transmembrane region" description="Helical" evidence="1">
    <location>
        <begin position="224"/>
        <end position="243"/>
    </location>
</feature>
<keyword evidence="1" id="KW-1133">Transmembrane helix</keyword>
<evidence type="ECO:0000256" key="1">
    <source>
        <dbReference type="SAM" id="Phobius"/>
    </source>
</evidence>
<keyword evidence="1" id="KW-0812">Transmembrane</keyword>
<sequence>MKIAPFYIMLPAILLGMLAMIAHGVTSLIWSQNISIWLITTMICAVYIIRSKKSGLQTSISQICMVIVLLLFTFWTSDLEGVHRWVSVGPINIHVASLLLPLLIINLYILAVNKQELLFMAVTMITIFLLLLQPDASQVSAFGCAAAALMLRTCKLRKGMILTLALIITAIVLAWMNLDHLGPVSYVEDILDLVADMGVIWLVLGVAAQILLLYPFAKYAKESPVFFAIGVYYLITLISTFFGHFPMPIMGYGISPIIGYSIAIAWIYKNKENIGVIRVL</sequence>
<feature type="transmembrane region" description="Helical" evidence="1">
    <location>
        <begin position="30"/>
        <end position="49"/>
    </location>
</feature>
<name>A0ABV6DJW7_9BACL</name>
<keyword evidence="1" id="KW-0472">Membrane</keyword>
<gene>
    <name evidence="2" type="ORF">ACFFK0_10850</name>
</gene>
<feature type="transmembrane region" description="Helical" evidence="1">
    <location>
        <begin position="198"/>
        <end position="217"/>
    </location>
</feature>
<proteinExistence type="predicted"/>
<dbReference type="RefSeq" id="WP_377470188.1">
    <property type="nucleotide sequence ID" value="NZ_JBHLWN010000043.1"/>
</dbReference>
<evidence type="ECO:0008006" key="4">
    <source>
        <dbReference type="Google" id="ProtNLM"/>
    </source>
</evidence>
<accession>A0ABV6DJW7</accession>
<evidence type="ECO:0000313" key="2">
    <source>
        <dbReference type="EMBL" id="MFC0212944.1"/>
    </source>
</evidence>
<reference evidence="2 3" key="1">
    <citation type="submission" date="2024-09" db="EMBL/GenBank/DDBJ databases">
        <authorList>
            <person name="Sun Q."/>
            <person name="Mori K."/>
        </authorList>
    </citation>
    <scope>NUCLEOTIDE SEQUENCE [LARGE SCALE GENOMIC DNA]</scope>
    <source>
        <strain evidence="2 3">CCM 7759</strain>
    </source>
</reference>
<dbReference type="EMBL" id="JBHLWN010000043">
    <property type="protein sequence ID" value="MFC0212944.1"/>
    <property type="molecule type" value="Genomic_DNA"/>
</dbReference>
<feature type="transmembrane region" description="Helical" evidence="1">
    <location>
        <begin position="91"/>
        <end position="110"/>
    </location>
</feature>
<organism evidence="2 3">
    <name type="scientific">Paenibacillus chartarius</name>
    <dbReference type="NCBI Taxonomy" id="747481"/>
    <lineage>
        <taxon>Bacteria</taxon>
        <taxon>Bacillati</taxon>
        <taxon>Bacillota</taxon>
        <taxon>Bacilli</taxon>
        <taxon>Bacillales</taxon>
        <taxon>Paenibacillaceae</taxon>
        <taxon>Paenibacillus</taxon>
    </lineage>
</organism>
<evidence type="ECO:0000313" key="3">
    <source>
        <dbReference type="Proteomes" id="UP001589776"/>
    </source>
</evidence>
<comment type="caution">
    <text evidence="2">The sequence shown here is derived from an EMBL/GenBank/DDBJ whole genome shotgun (WGS) entry which is preliminary data.</text>
</comment>
<dbReference type="Proteomes" id="UP001589776">
    <property type="component" value="Unassembled WGS sequence"/>
</dbReference>
<feature type="transmembrane region" description="Helical" evidence="1">
    <location>
        <begin position="56"/>
        <end position="76"/>
    </location>
</feature>
<feature type="transmembrane region" description="Helical" evidence="1">
    <location>
        <begin position="7"/>
        <end position="24"/>
    </location>
</feature>
<feature type="transmembrane region" description="Helical" evidence="1">
    <location>
        <begin position="249"/>
        <end position="268"/>
    </location>
</feature>